<protein>
    <recommendedName>
        <fullName evidence="4">ABC-type transport system involved in multi-copper enzyme maturation, permease component</fullName>
    </recommendedName>
</protein>
<evidence type="ECO:0000313" key="3">
    <source>
        <dbReference type="Proteomes" id="UP000004691"/>
    </source>
</evidence>
<dbReference type="GO" id="GO:0005886">
    <property type="term" value="C:plasma membrane"/>
    <property type="evidence" value="ECO:0007669"/>
    <property type="project" value="UniProtKB-SubCell"/>
</dbReference>
<feature type="transmembrane region" description="Helical" evidence="1">
    <location>
        <begin position="77"/>
        <end position="95"/>
    </location>
</feature>
<gene>
    <name evidence="2" type="ORF">SacxiDRAFT_3100</name>
</gene>
<evidence type="ECO:0000256" key="1">
    <source>
        <dbReference type="SAM" id="Phobius"/>
    </source>
</evidence>
<dbReference type="Proteomes" id="UP000004691">
    <property type="component" value="Unassembled WGS sequence"/>
</dbReference>
<keyword evidence="3" id="KW-1185">Reference proteome</keyword>
<organism evidence="2 3">
    <name type="scientific">Saccharomonospora xinjiangensis XJ-54</name>
    <dbReference type="NCBI Taxonomy" id="882086"/>
    <lineage>
        <taxon>Bacteria</taxon>
        <taxon>Bacillati</taxon>
        <taxon>Actinomycetota</taxon>
        <taxon>Actinomycetes</taxon>
        <taxon>Pseudonocardiales</taxon>
        <taxon>Pseudonocardiaceae</taxon>
        <taxon>Saccharomonospora</taxon>
    </lineage>
</organism>
<name>I0V5A6_9PSEU</name>
<accession>I0V5A6</accession>
<keyword evidence="1" id="KW-0812">Transmembrane</keyword>
<sequence length="299" mass="31217">MMGNLIKAEFRKTLTLGLWWALAIPAFAASLVFALSWGATVNDFNDFLGSTDAQQLAMLLGIEVQAMPVGLLSLGRAINIGVFFGVIFGISALAGEYTRKTISTTFLTAPNRAAVLSAKMITSVVWGLLYGFIAVAAASIGTVITVDSEGLPSAGQWIGISAAGMLAAVLGTLFGVGLGAVWKSVTGPTVFLCLWMLLIENVIVIVAFISAELGWLGGVLPNGALNGIVGAVGAEAFGAIGSSMADQINQVDDGLQWGMQFFAGAPGAFSWWASALIFFAWTMLFFGSGWAANQNRDIT</sequence>
<keyword evidence="1" id="KW-1133">Transmembrane helix</keyword>
<feature type="transmembrane region" description="Helical" evidence="1">
    <location>
        <begin position="269"/>
        <end position="292"/>
    </location>
</feature>
<dbReference type="HOGENOM" id="CLU_051674_3_1_11"/>
<feature type="transmembrane region" description="Helical" evidence="1">
    <location>
        <begin position="124"/>
        <end position="145"/>
    </location>
</feature>
<dbReference type="AlphaFoldDB" id="I0V5A6"/>
<dbReference type="GO" id="GO:0140359">
    <property type="term" value="F:ABC-type transporter activity"/>
    <property type="evidence" value="ECO:0007669"/>
    <property type="project" value="InterPro"/>
</dbReference>
<evidence type="ECO:0000313" key="2">
    <source>
        <dbReference type="EMBL" id="EID55309.1"/>
    </source>
</evidence>
<keyword evidence="1" id="KW-0472">Membrane</keyword>
<dbReference type="EMBL" id="JH636049">
    <property type="protein sequence ID" value="EID55309.1"/>
    <property type="molecule type" value="Genomic_DNA"/>
</dbReference>
<reference evidence="2 3" key="1">
    <citation type="submission" date="2012-01" db="EMBL/GenBank/DDBJ databases">
        <title>Improved High-Quality Draft sequence of Saccharomonospora xinjiangensis XJ-54.</title>
        <authorList>
            <consortium name="US DOE Joint Genome Institute"/>
            <person name="Lucas S."/>
            <person name="Han J."/>
            <person name="Lapidus A."/>
            <person name="Cheng J.-F."/>
            <person name="Goodwin L."/>
            <person name="Pitluck S."/>
            <person name="Peters L."/>
            <person name="Mikhailova N."/>
            <person name="Teshima H."/>
            <person name="Detter J.C."/>
            <person name="Han C."/>
            <person name="Tapia R."/>
            <person name="Land M."/>
            <person name="Hauser L."/>
            <person name="Kyrpides N."/>
            <person name="Ivanova N."/>
            <person name="Pagani I."/>
            <person name="Brambilla E.-M."/>
            <person name="Klenk H.-P."/>
            <person name="Woyke T."/>
        </authorList>
    </citation>
    <scope>NUCLEOTIDE SEQUENCE [LARGE SCALE GENOMIC DNA]</scope>
    <source>
        <strain evidence="2 3">XJ-54</strain>
    </source>
</reference>
<dbReference type="Pfam" id="PF12679">
    <property type="entry name" value="ABC2_membrane_2"/>
    <property type="match status" value="1"/>
</dbReference>
<feature type="transmembrane region" description="Helical" evidence="1">
    <location>
        <begin position="189"/>
        <end position="211"/>
    </location>
</feature>
<proteinExistence type="predicted"/>
<feature type="transmembrane region" description="Helical" evidence="1">
    <location>
        <begin position="157"/>
        <end position="182"/>
    </location>
</feature>
<evidence type="ECO:0008006" key="4">
    <source>
        <dbReference type="Google" id="ProtNLM"/>
    </source>
</evidence>
<dbReference type="eggNOG" id="ENOG5032XHD">
    <property type="taxonomic scope" value="Bacteria"/>
</dbReference>
<dbReference type="STRING" id="882086.SacxiDRAFT_3100"/>